<keyword evidence="2" id="KW-0238">DNA-binding</keyword>
<evidence type="ECO:0000313" key="5">
    <source>
        <dbReference type="EMBL" id="NDY90126.1"/>
    </source>
</evidence>
<dbReference type="PROSITE" id="PS50949">
    <property type="entry name" value="HTH_GNTR"/>
    <property type="match status" value="1"/>
</dbReference>
<dbReference type="GO" id="GO:0003700">
    <property type="term" value="F:DNA-binding transcription factor activity"/>
    <property type="evidence" value="ECO:0007669"/>
    <property type="project" value="InterPro"/>
</dbReference>
<dbReference type="PANTHER" id="PTHR43537:SF51">
    <property type="entry name" value="HTH-TYPE TRANSCRIPTIONAL REGULATOR LGOR-RELATED"/>
    <property type="match status" value="1"/>
</dbReference>
<feature type="domain" description="HTH gntR-type" evidence="4">
    <location>
        <begin position="14"/>
        <end position="81"/>
    </location>
</feature>
<dbReference type="CDD" id="cd07377">
    <property type="entry name" value="WHTH_GntR"/>
    <property type="match status" value="1"/>
</dbReference>
<dbReference type="SMART" id="SM00345">
    <property type="entry name" value="HTH_GNTR"/>
    <property type="match status" value="1"/>
</dbReference>
<dbReference type="InterPro" id="IPR036390">
    <property type="entry name" value="WH_DNA-bd_sf"/>
</dbReference>
<dbReference type="Gene3D" id="1.20.120.530">
    <property type="entry name" value="GntR ligand-binding domain-like"/>
    <property type="match status" value="1"/>
</dbReference>
<dbReference type="GO" id="GO:0003677">
    <property type="term" value="F:DNA binding"/>
    <property type="evidence" value="ECO:0007669"/>
    <property type="project" value="UniProtKB-KW"/>
</dbReference>
<evidence type="ECO:0000256" key="3">
    <source>
        <dbReference type="ARBA" id="ARBA00023163"/>
    </source>
</evidence>
<reference evidence="5 6" key="1">
    <citation type="submission" date="2020-02" db="EMBL/GenBank/DDBJ databases">
        <title>Ideonella bacterium strain TBM-1.</title>
        <authorList>
            <person name="Chen W.-M."/>
        </authorList>
    </citation>
    <scope>NUCLEOTIDE SEQUENCE [LARGE SCALE GENOMIC DNA]</scope>
    <source>
        <strain evidence="5 6">TBM-1</strain>
    </source>
</reference>
<sequence length="235" mass="25286">MPPPDRQDEALPRPEAGASVLARLRDRIIRGEYPPGMRLTEDGVAEALAVSRTPVRLALRSLEQEGLLQKSGKRGLVVRAFSSADVLCAVEVRGALEGLAARRLAEAGLPAAVEAALAQAIRDGRAVLAKGHLVGTDIDAWSQLNRTFHGQLVGAAGSPVIAEAIARNNHLPFASADSITLDQTALDREFTKLSLAQAHHELVLDALRRREGARVEALMREHAWVGVRYAELLGR</sequence>
<dbReference type="InterPro" id="IPR008920">
    <property type="entry name" value="TF_FadR/GntR_C"/>
</dbReference>
<evidence type="ECO:0000256" key="1">
    <source>
        <dbReference type="ARBA" id="ARBA00023015"/>
    </source>
</evidence>
<dbReference type="Proteomes" id="UP000484255">
    <property type="component" value="Unassembled WGS sequence"/>
</dbReference>
<organism evidence="5 6">
    <name type="scientific">Ideonella livida</name>
    <dbReference type="NCBI Taxonomy" id="2707176"/>
    <lineage>
        <taxon>Bacteria</taxon>
        <taxon>Pseudomonadati</taxon>
        <taxon>Pseudomonadota</taxon>
        <taxon>Betaproteobacteria</taxon>
        <taxon>Burkholderiales</taxon>
        <taxon>Sphaerotilaceae</taxon>
        <taxon>Ideonella</taxon>
    </lineage>
</organism>
<accession>A0A7C9TK64</accession>
<evidence type="ECO:0000256" key="2">
    <source>
        <dbReference type="ARBA" id="ARBA00023125"/>
    </source>
</evidence>
<gene>
    <name evidence="5" type="ORF">G3A44_02845</name>
</gene>
<dbReference type="RefSeq" id="WP_163455973.1">
    <property type="nucleotide sequence ID" value="NZ_JAAGOH010000002.1"/>
</dbReference>
<dbReference type="SUPFAM" id="SSF46785">
    <property type="entry name" value="Winged helix' DNA-binding domain"/>
    <property type="match status" value="1"/>
</dbReference>
<dbReference type="Pfam" id="PF00392">
    <property type="entry name" value="GntR"/>
    <property type="match status" value="1"/>
</dbReference>
<name>A0A7C9TK64_9BURK</name>
<dbReference type="PANTHER" id="PTHR43537">
    <property type="entry name" value="TRANSCRIPTIONAL REGULATOR, GNTR FAMILY"/>
    <property type="match status" value="1"/>
</dbReference>
<dbReference type="InterPro" id="IPR000524">
    <property type="entry name" value="Tscrpt_reg_HTH_GntR"/>
</dbReference>
<dbReference type="Pfam" id="PF07729">
    <property type="entry name" value="FCD"/>
    <property type="match status" value="1"/>
</dbReference>
<comment type="caution">
    <text evidence="5">The sequence shown here is derived from an EMBL/GenBank/DDBJ whole genome shotgun (WGS) entry which is preliminary data.</text>
</comment>
<protein>
    <submittedName>
        <fullName evidence="5">GntR family transcriptional regulator</fullName>
    </submittedName>
</protein>
<dbReference type="Gene3D" id="1.10.10.10">
    <property type="entry name" value="Winged helix-like DNA-binding domain superfamily/Winged helix DNA-binding domain"/>
    <property type="match status" value="1"/>
</dbReference>
<keyword evidence="1" id="KW-0805">Transcription regulation</keyword>
<dbReference type="AlphaFoldDB" id="A0A7C9TK64"/>
<keyword evidence="6" id="KW-1185">Reference proteome</keyword>
<dbReference type="SUPFAM" id="SSF48008">
    <property type="entry name" value="GntR ligand-binding domain-like"/>
    <property type="match status" value="1"/>
</dbReference>
<proteinExistence type="predicted"/>
<evidence type="ECO:0000313" key="6">
    <source>
        <dbReference type="Proteomes" id="UP000484255"/>
    </source>
</evidence>
<keyword evidence="3" id="KW-0804">Transcription</keyword>
<dbReference type="InterPro" id="IPR036388">
    <property type="entry name" value="WH-like_DNA-bd_sf"/>
</dbReference>
<dbReference type="InterPro" id="IPR011711">
    <property type="entry name" value="GntR_C"/>
</dbReference>
<evidence type="ECO:0000259" key="4">
    <source>
        <dbReference type="PROSITE" id="PS50949"/>
    </source>
</evidence>
<dbReference type="SMART" id="SM00895">
    <property type="entry name" value="FCD"/>
    <property type="match status" value="1"/>
</dbReference>
<dbReference type="EMBL" id="JAAGOH010000002">
    <property type="protein sequence ID" value="NDY90126.1"/>
    <property type="molecule type" value="Genomic_DNA"/>
</dbReference>